<evidence type="ECO:0000256" key="1">
    <source>
        <dbReference type="SAM" id="Phobius"/>
    </source>
</evidence>
<dbReference type="PANTHER" id="PTHR30336">
    <property type="entry name" value="INNER MEMBRANE PROTEIN, PROBABLE PERMEASE"/>
    <property type="match status" value="1"/>
</dbReference>
<dbReference type="Gene3D" id="3.40.50.620">
    <property type="entry name" value="HUPs"/>
    <property type="match status" value="1"/>
</dbReference>
<name>A0A916YC34_9HYPH</name>
<comment type="caution">
    <text evidence="3">The sequence shown here is derived from an EMBL/GenBank/DDBJ whole genome shotgun (WGS) entry which is preliminary data.</text>
</comment>
<dbReference type="AlphaFoldDB" id="A0A916YC34"/>
<feature type="transmembrane region" description="Helical" evidence="1">
    <location>
        <begin position="12"/>
        <end position="34"/>
    </location>
</feature>
<feature type="transmembrane region" description="Helical" evidence="1">
    <location>
        <begin position="41"/>
        <end position="65"/>
    </location>
</feature>
<dbReference type="GO" id="GO:0000270">
    <property type="term" value="P:peptidoglycan metabolic process"/>
    <property type="evidence" value="ECO:0007669"/>
    <property type="project" value="TreeGrafter"/>
</dbReference>
<dbReference type="Pfam" id="PF02698">
    <property type="entry name" value="DUF218"/>
    <property type="match status" value="1"/>
</dbReference>
<keyword evidence="4" id="KW-1185">Reference proteome</keyword>
<gene>
    <name evidence="3" type="ORF">GCM10011335_47440</name>
</gene>
<organism evidence="3 4">
    <name type="scientific">Aureimonas glaciei</name>
    <dbReference type="NCBI Taxonomy" id="1776957"/>
    <lineage>
        <taxon>Bacteria</taxon>
        <taxon>Pseudomonadati</taxon>
        <taxon>Pseudomonadota</taxon>
        <taxon>Alphaproteobacteria</taxon>
        <taxon>Hyphomicrobiales</taxon>
        <taxon>Aurantimonadaceae</taxon>
        <taxon>Aureimonas</taxon>
    </lineage>
</organism>
<evidence type="ECO:0000313" key="3">
    <source>
        <dbReference type="EMBL" id="GGD39183.1"/>
    </source>
</evidence>
<dbReference type="Proteomes" id="UP000613160">
    <property type="component" value="Unassembled WGS sequence"/>
</dbReference>
<dbReference type="EMBL" id="BMJJ01000015">
    <property type="protein sequence ID" value="GGD39183.1"/>
    <property type="molecule type" value="Genomic_DNA"/>
</dbReference>
<dbReference type="InterPro" id="IPR051599">
    <property type="entry name" value="Cell_Envelope_Assoc"/>
</dbReference>
<feature type="domain" description="DUF218" evidence="2">
    <location>
        <begin position="80"/>
        <end position="246"/>
    </location>
</feature>
<keyword evidence="1" id="KW-1133">Transmembrane helix</keyword>
<evidence type="ECO:0000259" key="2">
    <source>
        <dbReference type="Pfam" id="PF02698"/>
    </source>
</evidence>
<protein>
    <recommendedName>
        <fullName evidence="2">DUF218 domain-containing protein</fullName>
    </recommendedName>
</protein>
<proteinExistence type="predicted"/>
<dbReference type="GO" id="GO:0005886">
    <property type="term" value="C:plasma membrane"/>
    <property type="evidence" value="ECO:0007669"/>
    <property type="project" value="TreeGrafter"/>
</dbReference>
<dbReference type="PANTHER" id="PTHR30336:SF4">
    <property type="entry name" value="ENVELOPE BIOGENESIS FACTOR ELYC"/>
    <property type="match status" value="1"/>
</dbReference>
<dbReference type="InterPro" id="IPR003848">
    <property type="entry name" value="DUF218"/>
</dbReference>
<accession>A0A916YC34</accession>
<dbReference type="InterPro" id="IPR014729">
    <property type="entry name" value="Rossmann-like_a/b/a_fold"/>
</dbReference>
<dbReference type="RefSeq" id="WP_188854930.1">
    <property type="nucleotide sequence ID" value="NZ_BMJJ01000015.1"/>
</dbReference>
<evidence type="ECO:0000313" key="4">
    <source>
        <dbReference type="Proteomes" id="UP000613160"/>
    </source>
</evidence>
<dbReference type="GO" id="GO:0043164">
    <property type="term" value="P:Gram-negative-bacterium-type cell wall biogenesis"/>
    <property type="evidence" value="ECO:0007669"/>
    <property type="project" value="TreeGrafter"/>
</dbReference>
<dbReference type="CDD" id="cd06259">
    <property type="entry name" value="YdcF-like"/>
    <property type="match status" value="1"/>
</dbReference>
<keyword evidence="1" id="KW-0472">Membrane</keyword>
<reference evidence="3" key="1">
    <citation type="journal article" date="2014" name="Int. J. Syst. Evol. Microbiol.">
        <title>Complete genome sequence of Corynebacterium casei LMG S-19264T (=DSM 44701T), isolated from a smear-ripened cheese.</title>
        <authorList>
            <consortium name="US DOE Joint Genome Institute (JGI-PGF)"/>
            <person name="Walter F."/>
            <person name="Albersmeier A."/>
            <person name="Kalinowski J."/>
            <person name="Ruckert C."/>
        </authorList>
    </citation>
    <scope>NUCLEOTIDE SEQUENCE</scope>
    <source>
        <strain evidence="3">CGMCC 1.15493</strain>
    </source>
</reference>
<keyword evidence="1" id="KW-0812">Transmembrane</keyword>
<sequence length="281" mass="30046">MFFVVSKLAWFLLQPLVITALLLALGIFLGALGLRRLGAGLSLLALAILLVVSASPVGLLMTAALENRFPPPELPARITGIVVLGGALDTRVARTRGGVELNEAADRMTAATALALRYPDAKLLFSGGVAAVLEEDVPEVESAEEFFLSQGIARDRLMLEGQARNTYENAVYARELAAPKPGEVWVMITSAQHMPRSVGCFRKAGFDVIPYPVDYRTPAGSLVWRPSTSSTRNLDKVNDSFREYLGLVAYWLRGRTDALFPAPASSISSGAAADSDAAPSL</sequence>
<reference evidence="3" key="2">
    <citation type="submission" date="2020-09" db="EMBL/GenBank/DDBJ databases">
        <authorList>
            <person name="Sun Q."/>
            <person name="Zhou Y."/>
        </authorList>
    </citation>
    <scope>NUCLEOTIDE SEQUENCE</scope>
    <source>
        <strain evidence="3">CGMCC 1.15493</strain>
    </source>
</reference>